<dbReference type="RefSeq" id="WP_050673578.1">
    <property type="nucleotide sequence ID" value="NZ_CVRL01000033.1"/>
</dbReference>
<sequence length="242" mass="27231">MTCDDALEALRTHIEPGRAEQMAAYHKQSREVLGVSNVALNDLAKSWRQQLDLDARVSLAADLWQSNIFEARILAAKLLTQARIKEDEAVWQLLTSWVADFDSWAIADAVASAIGKRLQAQPARLEEISEWTTSEHMWTRRAALVSTLPWAKLANPKPAELDQREQIVAWAASYVPDRNWFIQKAVAWWIRDLSKHDPDMSHAFLLQHGEAMKAFARKEAAKYLRKSAQQGAAASSQEDAAS</sequence>
<protein>
    <submittedName>
        <fullName evidence="1">DNA alkylation repair enzyme</fullName>
    </submittedName>
</protein>
<dbReference type="SUPFAM" id="SSF48371">
    <property type="entry name" value="ARM repeat"/>
    <property type="match status" value="1"/>
</dbReference>
<gene>
    <name evidence="1" type="ORF">NIT7321_02382</name>
</gene>
<dbReference type="InterPro" id="IPR014825">
    <property type="entry name" value="DNA_alkylation"/>
</dbReference>
<dbReference type="PANTHER" id="PTHR34070:SF1">
    <property type="entry name" value="DNA ALKYLATION REPAIR PROTEIN"/>
    <property type="match status" value="1"/>
</dbReference>
<dbReference type="InterPro" id="IPR016024">
    <property type="entry name" value="ARM-type_fold"/>
</dbReference>
<evidence type="ECO:0000313" key="2">
    <source>
        <dbReference type="Proteomes" id="UP000043764"/>
    </source>
</evidence>
<dbReference type="Pfam" id="PF08713">
    <property type="entry name" value="DNA_alkylation"/>
    <property type="match status" value="1"/>
</dbReference>
<dbReference type="PANTHER" id="PTHR34070">
    <property type="entry name" value="ARMADILLO-TYPE FOLD"/>
    <property type="match status" value="1"/>
</dbReference>
<organism evidence="1 2">
    <name type="scientific">Phaeobacter italicus</name>
    <dbReference type="NCBI Taxonomy" id="481446"/>
    <lineage>
        <taxon>Bacteria</taxon>
        <taxon>Pseudomonadati</taxon>
        <taxon>Pseudomonadota</taxon>
        <taxon>Alphaproteobacteria</taxon>
        <taxon>Rhodobacterales</taxon>
        <taxon>Roseobacteraceae</taxon>
        <taxon>Phaeobacter</taxon>
    </lineage>
</organism>
<dbReference type="STRING" id="481446.NIT7645_00779"/>
<evidence type="ECO:0000313" key="1">
    <source>
        <dbReference type="EMBL" id="CRL11514.1"/>
    </source>
</evidence>
<reference evidence="2" key="1">
    <citation type="submission" date="2015-05" db="EMBL/GenBank/DDBJ databases">
        <authorList>
            <person name="Rodrigo-Torres Lidia"/>
            <person name="Arahal R.David."/>
        </authorList>
    </citation>
    <scope>NUCLEOTIDE SEQUENCE [LARGE SCALE GENOMIC DNA]</scope>
    <source>
        <strain evidence="2">CECT 7321</strain>
    </source>
</reference>
<accession>A0A0H5D3B3</accession>
<dbReference type="EMBL" id="CVRL01000033">
    <property type="protein sequence ID" value="CRL11514.1"/>
    <property type="molecule type" value="Genomic_DNA"/>
</dbReference>
<dbReference type="Gene3D" id="1.25.10.90">
    <property type="match status" value="1"/>
</dbReference>
<proteinExistence type="predicted"/>
<name>A0A0H5D3B3_9RHOB</name>
<keyword evidence="2" id="KW-1185">Reference proteome</keyword>
<dbReference type="CDD" id="cd06561">
    <property type="entry name" value="AlkD_like"/>
    <property type="match status" value="1"/>
</dbReference>
<dbReference type="AlphaFoldDB" id="A0A0H5D3B3"/>
<dbReference type="Proteomes" id="UP000043764">
    <property type="component" value="Unassembled WGS sequence"/>
</dbReference>